<dbReference type="PANTHER" id="PTHR11525:SF0">
    <property type="entry name" value="FARNESYL PYROPHOSPHATE SYNTHASE"/>
    <property type="match status" value="1"/>
</dbReference>
<comment type="pathway">
    <text evidence="2">Isoprenoid biosynthesis; geranyl diphosphate biosynthesis; geranyl diphosphate from dimethylallyl diphosphate and isopentenyl diphosphate: step 1/1.</text>
</comment>
<evidence type="ECO:0000256" key="8">
    <source>
        <dbReference type="ARBA" id="ARBA00022679"/>
    </source>
</evidence>
<dbReference type="HOGENOM" id="CLU_028376_0_1_1"/>
<proteinExistence type="inferred from homology"/>
<organism evidence="14 15">
    <name type="scientific">Lottia gigantea</name>
    <name type="common">Giant owl limpet</name>
    <dbReference type="NCBI Taxonomy" id="225164"/>
    <lineage>
        <taxon>Eukaryota</taxon>
        <taxon>Metazoa</taxon>
        <taxon>Spiralia</taxon>
        <taxon>Lophotrochozoa</taxon>
        <taxon>Mollusca</taxon>
        <taxon>Gastropoda</taxon>
        <taxon>Patellogastropoda</taxon>
        <taxon>Lottioidea</taxon>
        <taxon>Lottiidae</taxon>
        <taxon>Lottia</taxon>
    </lineage>
</organism>
<keyword evidence="7" id="KW-0444">Lipid biosynthesis</keyword>
<dbReference type="EC" id="2.5.1.10" evidence="5"/>
<accession>V4ARC7</accession>
<dbReference type="EC" id="2.5.1.1" evidence="6"/>
<evidence type="ECO:0000256" key="1">
    <source>
        <dbReference type="ARBA" id="ARBA00001946"/>
    </source>
</evidence>
<dbReference type="GO" id="GO:0004161">
    <property type="term" value="F:dimethylallyltranstransferase activity"/>
    <property type="evidence" value="ECO:0007669"/>
    <property type="project" value="UniProtKB-EC"/>
</dbReference>
<evidence type="ECO:0000313" key="14">
    <source>
        <dbReference type="EMBL" id="ESO97345.1"/>
    </source>
</evidence>
<dbReference type="KEGG" id="lgi:LOTGIDRAFT_231541"/>
<dbReference type="Pfam" id="PF00348">
    <property type="entry name" value="polyprenyl_synt"/>
    <property type="match status" value="1"/>
</dbReference>
<dbReference type="PANTHER" id="PTHR11525">
    <property type="entry name" value="FARNESYL-PYROPHOSPHATE SYNTHETASE"/>
    <property type="match status" value="1"/>
</dbReference>
<evidence type="ECO:0000256" key="6">
    <source>
        <dbReference type="ARBA" id="ARBA00012833"/>
    </source>
</evidence>
<evidence type="ECO:0000256" key="4">
    <source>
        <dbReference type="ARBA" id="ARBA00006706"/>
    </source>
</evidence>
<evidence type="ECO:0000256" key="7">
    <source>
        <dbReference type="ARBA" id="ARBA00022516"/>
    </source>
</evidence>
<evidence type="ECO:0000256" key="3">
    <source>
        <dbReference type="ARBA" id="ARBA00005035"/>
    </source>
</evidence>
<dbReference type="Gene3D" id="1.10.600.10">
    <property type="entry name" value="Farnesyl Diphosphate Synthase"/>
    <property type="match status" value="1"/>
</dbReference>
<keyword evidence="8 13" id="KW-0808">Transferase</keyword>
<dbReference type="GO" id="GO:0045337">
    <property type="term" value="P:farnesyl diphosphate biosynthetic process"/>
    <property type="evidence" value="ECO:0007669"/>
    <property type="project" value="TreeGrafter"/>
</dbReference>
<evidence type="ECO:0000256" key="13">
    <source>
        <dbReference type="RuleBase" id="RU004466"/>
    </source>
</evidence>
<dbReference type="EMBL" id="KB201305">
    <property type="protein sequence ID" value="ESO97345.1"/>
    <property type="molecule type" value="Genomic_DNA"/>
</dbReference>
<reference evidence="14 15" key="1">
    <citation type="journal article" date="2013" name="Nature">
        <title>Insights into bilaterian evolution from three spiralian genomes.</title>
        <authorList>
            <person name="Simakov O."/>
            <person name="Marletaz F."/>
            <person name="Cho S.J."/>
            <person name="Edsinger-Gonzales E."/>
            <person name="Havlak P."/>
            <person name="Hellsten U."/>
            <person name="Kuo D.H."/>
            <person name="Larsson T."/>
            <person name="Lv J."/>
            <person name="Arendt D."/>
            <person name="Savage R."/>
            <person name="Osoegawa K."/>
            <person name="de Jong P."/>
            <person name="Grimwood J."/>
            <person name="Chapman J.A."/>
            <person name="Shapiro H."/>
            <person name="Aerts A."/>
            <person name="Otillar R.P."/>
            <person name="Terry A.Y."/>
            <person name="Boore J.L."/>
            <person name="Grigoriev I.V."/>
            <person name="Lindberg D.R."/>
            <person name="Seaver E.C."/>
            <person name="Weisblat D.A."/>
            <person name="Putnam N.H."/>
            <person name="Rokhsar D.S."/>
        </authorList>
    </citation>
    <scope>NUCLEOTIDE SEQUENCE [LARGE SCALE GENOMIC DNA]</scope>
</reference>
<dbReference type="SFLD" id="SFLDS00005">
    <property type="entry name" value="Isoprenoid_Synthase_Type_I"/>
    <property type="match status" value="1"/>
</dbReference>
<keyword evidence="9" id="KW-0479">Metal-binding</keyword>
<dbReference type="InterPro" id="IPR033749">
    <property type="entry name" value="Polyprenyl_synt_CS"/>
</dbReference>
<evidence type="ECO:0000256" key="5">
    <source>
        <dbReference type="ARBA" id="ARBA00012439"/>
    </source>
</evidence>
<dbReference type="OMA" id="CSWVVNQ"/>
<evidence type="ECO:0000256" key="2">
    <source>
        <dbReference type="ARBA" id="ARBA00004932"/>
    </source>
</evidence>
<comment type="similarity">
    <text evidence="4 13">Belongs to the FPP/GGPP synthase family.</text>
</comment>
<dbReference type="PROSITE" id="PS00723">
    <property type="entry name" value="POLYPRENYL_SYNTHASE_1"/>
    <property type="match status" value="1"/>
</dbReference>
<dbReference type="AlphaFoldDB" id="V4ARC7"/>
<evidence type="ECO:0000256" key="12">
    <source>
        <dbReference type="ARBA" id="ARBA00034546"/>
    </source>
</evidence>
<dbReference type="RefSeq" id="XP_009051945.1">
    <property type="nucleotide sequence ID" value="XM_009053697.1"/>
</dbReference>
<dbReference type="InterPro" id="IPR000092">
    <property type="entry name" value="Polyprenyl_synt"/>
</dbReference>
<dbReference type="OrthoDB" id="10257492at2759"/>
<sequence>MAHINGTNGTNSNKKVKSTSELEEFDAIFPVLVENLTQNGLKDSEISDAITWFKEVLEYNVPFGKKNRGISVVTSYCQLVQDPTEENLTRARVLGWCVELLQAFFLVADDIMDSSITRRGQPCWYKLNKVGTIAINDSFYLESAIYVLLKKYCRDQPYYVHLMELFHETTLQTVIGQCLDLITSTPSDGVDFTNYTLDRHAAIVKWKTAFYSFYLPVAIAMYMAGIDDSEAHTNAKRILLQMGHFFQVQDDYLDCYGAPEVIGKIGTDIQDNKCGWLVIQALNRVTPEQRQILEENYARDNEEKIEKVKKLYRDLNLSQVYQDYEEKSYQELMNLIEKSSGNLPKQMFIAFAMKIYKRKK</sequence>
<evidence type="ECO:0000256" key="9">
    <source>
        <dbReference type="ARBA" id="ARBA00022723"/>
    </source>
</evidence>
<keyword evidence="10" id="KW-0460">Magnesium</keyword>
<dbReference type="GeneID" id="20248625"/>
<keyword evidence="11" id="KW-0443">Lipid metabolism</keyword>
<comment type="pathway">
    <text evidence="3">Isoprenoid biosynthesis; farnesyl diphosphate biosynthesis; farnesyl diphosphate from geranyl diphosphate and isopentenyl diphosphate: step 1/1.</text>
</comment>
<dbReference type="STRING" id="225164.V4ARC7"/>
<dbReference type="GO" id="GO:0005737">
    <property type="term" value="C:cytoplasm"/>
    <property type="evidence" value="ECO:0007669"/>
    <property type="project" value="TreeGrafter"/>
</dbReference>
<dbReference type="CTD" id="20248625"/>
<protein>
    <recommendedName>
        <fullName evidence="12">Farnesyl pyrophosphate synthase</fullName>
        <ecNumber evidence="6">2.5.1.1</ecNumber>
        <ecNumber evidence="5">2.5.1.10</ecNumber>
    </recommendedName>
</protein>
<dbReference type="CDD" id="cd00685">
    <property type="entry name" value="Trans_IPPS_HT"/>
    <property type="match status" value="1"/>
</dbReference>
<dbReference type="PROSITE" id="PS00444">
    <property type="entry name" value="POLYPRENYL_SYNTHASE_2"/>
    <property type="match status" value="1"/>
</dbReference>
<dbReference type="GO" id="GO:0004337">
    <property type="term" value="F:(2E,6E)-farnesyl diphosphate synthase activity"/>
    <property type="evidence" value="ECO:0007669"/>
    <property type="project" value="UniProtKB-EC"/>
</dbReference>
<dbReference type="SFLD" id="SFLDG01017">
    <property type="entry name" value="Polyprenyl_Transferase_Like"/>
    <property type="match status" value="1"/>
</dbReference>
<dbReference type="FunFam" id="1.10.600.10:FF:000006">
    <property type="entry name" value="Farnesyl pyrophosphate synthase"/>
    <property type="match status" value="1"/>
</dbReference>
<evidence type="ECO:0000256" key="10">
    <source>
        <dbReference type="ARBA" id="ARBA00022842"/>
    </source>
</evidence>
<dbReference type="SUPFAM" id="SSF48576">
    <property type="entry name" value="Terpenoid synthases"/>
    <property type="match status" value="1"/>
</dbReference>
<name>V4ARC7_LOTGI</name>
<keyword evidence="15" id="KW-1185">Reference proteome</keyword>
<dbReference type="GO" id="GO:0046872">
    <property type="term" value="F:metal ion binding"/>
    <property type="evidence" value="ECO:0007669"/>
    <property type="project" value="UniProtKB-KW"/>
</dbReference>
<comment type="cofactor">
    <cofactor evidence="1">
        <name>Mg(2+)</name>
        <dbReference type="ChEBI" id="CHEBI:18420"/>
    </cofactor>
</comment>
<dbReference type="InterPro" id="IPR039702">
    <property type="entry name" value="FPS1-like"/>
</dbReference>
<evidence type="ECO:0000256" key="11">
    <source>
        <dbReference type="ARBA" id="ARBA00023098"/>
    </source>
</evidence>
<evidence type="ECO:0000313" key="15">
    <source>
        <dbReference type="Proteomes" id="UP000030746"/>
    </source>
</evidence>
<gene>
    <name evidence="14" type="ORF">LOTGIDRAFT_231541</name>
</gene>
<dbReference type="Proteomes" id="UP000030746">
    <property type="component" value="Unassembled WGS sequence"/>
</dbReference>
<dbReference type="InterPro" id="IPR008949">
    <property type="entry name" value="Isoprenoid_synthase_dom_sf"/>
</dbReference>